<dbReference type="GO" id="GO:0006355">
    <property type="term" value="P:regulation of DNA-templated transcription"/>
    <property type="evidence" value="ECO:0007669"/>
    <property type="project" value="InterPro"/>
</dbReference>
<dbReference type="InterPro" id="IPR005143">
    <property type="entry name" value="TF_LuxR_autoind-bd_dom"/>
</dbReference>
<reference evidence="5 6" key="1">
    <citation type="journal article" date="2019" name="Ecotoxicol. Environ. Saf.">
        <title>Microbial characterization of heavy metal resistant bacterial strains isolated from an electroplating wastewater treatment plant.</title>
        <authorList>
            <person name="Cai X."/>
            <person name="Zheng X."/>
            <person name="Zhang D."/>
            <person name="Iqbal W."/>
            <person name="Liu C."/>
            <person name="Yang B."/>
            <person name="Zhao X."/>
            <person name="Lu X."/>
            <person name="Mao Y."/>
        </authorList>
    </citation>
    <scope>NUCLEOTIDE SEQUENCE [LARGE SCALE GENOMIC DNA]</scope>
    <source>
        <strain evidence="5 6">Ni1-3</strain>
    </source>
</reference>
<dbReference type="Proteomes" id="UP000321124">
    <property type="component" value="Chromosome"/>
</dbReference>
<sequence length="235" mass="26133">MPADDITRLLLEFETCRHFSAIQQGLRQRAHLYGYDRIVLFSAYSSLDGIIERIYWIEGDWFDNGKTVDATSYIRQCPVTHHILETAQPFFWTKAIDGKDEEYHIVKTPKGAGIHGLQIPFFGPLGLEGAMSLGGKSIDSSAKARLELTLLSSAAFAAARRLLEAQEPQTQTLSKREKQVLSWTALGKRQGDIALALGLSTRTIENHLRNIRIKLGVATTAEAIRIALRLGDIEG</sequence>
<evidence type="ECO:0000313" key="5">
    <source>
        <dbReference type="EMBL" id="QDZ92369.1"/>
    </source>
</evidence>
<keyword evidence="2" id="KW-0238">DNA-binding</keyword>
<dbReference type="PANTHER" id="PTHR44688">
    <property type="entry name" value="DNA-BINDING TRANSCRIPTIONAL ACTIVATOR DEVR_DOSR"/>
    <property type="match status" value="1"/>
</dbReference>
<organism evidence="5 6">
    <name type="scientific">Shewanella decolorationis</name>
    <dbReference type="NCBI Taxonomy" id="256839"/>
    <lineage>
        <taxon>Bacteria</taxon>
        <taxon>Pseudomonadati</taxon>
        <taxon>Pseudomonadota</taxon>
        <taxon>Gammaproteobacteria</taxon>
        <taxon>Alteromonadales</taxon>
        <taxon>Shewanellaceae</taxon>
        <taxon>Shewanella</taxon>
    </lineage>
</organism>
<keyword evidence="1" id="KW-0805">Transcription regulation</keyword>
<evidence type="ECO:0000259" key="4">
    <source>
        <dbReference type="PROSITE" id="PS50043"/>
    </source>
</evidence>
<dbReference type="SMART" id="SM00421">
    <property type="entry name" value="HTH_LUXR"/>
    <property type="match status" value="1"/>
</dbReference>
<evidence type="ECO:0000256" key="2">
    <source>
        <dbReference type="ARBA" id="ARBA00023125"/>
    </source>
</evidence>
<dbReference type="SUPFAM" id="SSF75516">
    <property type="entry name" value="Pheromone-binding domain of LuxR-like quorum-sensing transcription factors"/>
    <property type="match status" value="1"/>
</dbReference>
<dbReference type="Gene3D" id="3.30.450.80">
    <property type="entry name" value="Transcription factor LuxR-like, autoinducer-binding domain"/>
    <property type="match status" value="1"/>
</dbReference>
<dbReference type="InterPro" id="IPR000792">
    <property type="entry name" value="Tscrpt_reg_LuxR_C"/>
</dbReference>
<name>A0A5B8R290_9GAMM</name>
<dbReference type="NCBIfam" id="TIGR03541">
    <property type="entry name" value="reg_near_HchA"/>
    <property type="match status" value="1"/>
</dbReference>
<dbReference type="AlphaFoldDB" id="A0A5B8R290"/>
<evidence type="ECO:0000256" key="3">
    <source>
        <dbReference type="ARBA" id="ARBA00023163"/>
    </source>
</evidence>
<evidence type="ECO:0000256" key="1">
    <source>
        <dbReference type="ARBA" id="ARBA00023015"/>
    </source>
</evidence>
<dbReference type="CDD" id="cd06170">
    <property type="entry name" value="LuxR_C_like"/>
    <property type="match status" value="1"/>
</dbReference>
<keyword evidence="3" id="KW-0804">Transcription</keyword>
<dbReference type="RefSeq" id="WP_023268706.1">
    <property type="nucleotide sequence ID" value="NZ_BSOL01000017.1"/>
</dbReference>
<gene>
    <name evidence="5" type="ORF">D0436_18970</name>
</gene>
<dbReference type="InterPro" id="IPR036693">
    <property type="entry name" value="TF_LuxR_autoind-bd_dom_sf"/>
</dbReference>
<dbReference type="InterPro" id="IPR016032">
    <property type="entry name" value="Sig_transdc_resp-reg_C-effctor"/>
</dbReference>
<protein>
    <submittedName>
        <fullName evidence="5">LuxR C-terminal-related transcriptional regulator</fullName>
    </submittedName>
</protein>
<dbReference type="GO" id="GO:0003677">
    <property type="term" value="F:DNA binding"/>
    <property type="evidence" value="ECO:0007669"/>
    <property type="project" value="UniProtKB-KW"/>
</dbReference>
<dbReference type="KEGG" id="sdeo:D0436_18970"/>
<evidence type="ECO:0000313" key="6">
    <source>
        <dbReference type="Proteomes" id="UP000321124"/>
    </source>
</evidence>
<dbReference type="EMBL" id="CP031775">
    <property type="protein sequence ID" value="QDZ92369.1"/>
    <property type="molecule type" value="Genomic_DNA"/>
</dbReference>
<dbReference type="InterPro" id="IPR036388">
    <property type="entry name" value="WH-like_DNA-bd_sf"/>
</dbReference>
<feature type="domain" description="HTH luxR-type" evidence="4">
    <location>
        <begin position="166"/>
        <end position="231"/>
    </location>
</feature>
<dbReference type="PANTHER" id="PTHR44688:SF16">
    <property type="entry name" value="DNA-BINDING TRANSCRIPTIONAL ACTIVATOR DEVR_DOSR"/>
    <property type="match status" value="1"/>
</dbReference>
<dbReference type="PRINTS" id="PR00038">
    <property type="entry name" value="HTHLUXR"/>
</dbReference>
<proteinExistence type="predicted"/>
<dbReference type="Pfam" id="PF03472">
    <property type="entry name" value="Autoind_bind"/>
    <property type="match status" value="1"/>
</dbReference>
<dbReference type="SUPFAM" id="SSF46894">
    <property type="entry name" value="C-terminal effector domain of the bipartite response regulators"/>
    <property type="match status" value="1"/>
</dbReference>
<dbReference type="PROSITE" id="PS50043">
    <property type="entry name" value="HTH_LUXR_2"/>
    <property type="match status" value="1"/>
</dbReference>
<dbReference type="Pfam" id="PF00196">
    <property type="entry name" value="GerE"/>
    <property type="match status" value="1"/>
</dbReference>
<accession>A0A5B8R290</accession>
<dbReference type="InterPro" id="IPR019941">
    <property type="entry name" value="Tscrpt_reg_LuxR_HchA-assoc"/>
</dbReference>
<dbReference type="Gene3D" id="1.10.10.10">
    <property type="entry name" value="Winged helix-like DNA-binding domain superfamily/Winged helix DNA-binding domain"/>
    <property type="match status" value="1"/>
</dbReference>